<evidence type="ECO:0000313" key="1">
    <source>
        <dbReference type="Proteomes" id="UP000887579"/>
    </source>
</evidence>
<dbReference type="Proteomes" id="UP000887579">
    <property type="component" value="Unplaced"/>
</dbReference>
<sequence length="241" mass="27133">MRNLINNETVLEEIKHENKDEIKEEHDIRCTTFVQPQHECEEDYVEYEEHEISVEESPDDHETLDPVPSTSDAVHIDTASLSKNISPLSGNQVIGGIKKFGDALGMVGHNVKNMFLSPQIYFDKDQGEWECNVINESFALKIWTNSKTGLDVTIFFDNDILEISKGEKVLTGKNDVVISKRNPALLLVNQRKPFYAPATYGIHCEVNRSFNVLNAFRGPGGKGCKKTFHIVVAYPGFMTTS</sequence>
<proteinExistence type="predicted"/>
<reference evidence="2" key="1">
    <citation type="submission" date="2022-11" db="UniProtKB">
        <authorList>
            <consortium name="WormBaseParasite"/>
        </authorList>
    </citation>
    <scope>IDENTIFICATION</scope>
</reference>
<name>A0AC34G451_9BILA</name>
<accession>A0AC34G451</accession>
<evidence type="ECO:0000313" key="2">
    <source>
        <dbReference type="WBParaSite" id="ES5_v2.g24282.t1"/>
    </source>
</evidence>
<protein>
    <submittedName>
        <fullName evidence="2">Uncharacterized protein</fullName>
    </submittedName>
</protein>
<dbReference type="WBParaSite" id="ES5_v2.g24282.t1">
    <property type="protein sequence ID" value="ES5_v2.g24282.t1"/>
    <property type="gene ID" value="ES5_v2.g24282"/>
</dbReference>
<organism evidence="1 2">
    <name type="scientific">Panagrolaimus sp. ES5</name>
    <dbReference type="NCBI Taxonomy" id="591445"/>
    <lineage>
        <taxon>Eukaryota</taxon>
        <taxon>Metazoa</taxon>
        <taxon>Ecdysozoa</taxon>
        <taxon>Nematoda</taxon>
        <taxon>Chromadorea</taxon>
        <taxon>Rhabditida</taxon>
        <taxon>Tylenchina</taxon>
        <taxon>Panagrolaimomorpha</taxon>
        <taxon>Panagrolaimoidea</taxon>
        <taxon>Panagrolaimidae</taxon>
        <taxon>Panagrolaimus</taxon>
    </lineage>
</organism>